<evidence type="ECO:0000313" key="2">
    <source>
        <dbReference type="EMBL" id="TGZ51865.1"/>
    </source>
</evidence>
<proteinExistence type="predicted"/>
<sequence>MRPDARNRLAHALTRRRWPSLFGQARGYASPSQTRRVNARPPVASAKAGRGRGRDYATADDCARGEFRRAGHGHLPPTFTLWEIHRHGPNNPTASVRTSKWTTSIIPPRHDSKDANIGARAACDCHHRSSAVYSW</sequence>
<reference evidence="2 3" key="1">
    <citation type="journal article" date="2019" name="Philos. Trans. R. Soc. Lond., B, Biol. Sci.">
        <title>Ant behaviour and brain gene expression of defending hosts depend on the ecological success of the intruding social parasite.</title>
        <authorList>
            <person name="Kaur R."/>
            <person name="Stoldt M."/>
            <person name="Jongepier E."/>
            <person name="Feldmeyer B."/>
            <person name="Menzel F."/>
            <person name="Bornberg-Bauer E."/>
            <person name="Foitzik S."/>
        </authorList>
    </citation>
    <scope>NUCLEOTIDE SEQUENCE [LARGE SCALE GENOMIC DNA]</scope>
    <source>
        <tissue evidence="2">Whole body</tissue>
    </source>
</reference>
<protein>
    <submittedName>
        <fullName evidence="2">Uncharacterized protein</fullName>
    </submittedName>
</protein>
<evidence type="ECO:0000313" key="3">
    <source>
        <dbReference type="Proteomes" id="UP000310200"/>
    </source>
</evidence>
<evidence type="ECO:0000256" key="1">
    <source>
        <dbReference type="SAM" id="MobiDB-lite"/>
    </source>
</evidence>
<gene>
    <name evidence="2" type="ORF">DBV15_08738</name>
</gene>
<feature type="region of interest" description="Disordered" evidence="1">
    <location>
        <begin position="24"/>
        <end position="57"/>
    </location>
</feature>
<keyword evidence="3" id="KW-1185">Reference proteome</keyword>
<accession>A0A4S2KPZ6</accession>
<name>A0A4S2KPZ6_9HYME</name>
<organism evidence="2 3">
    <name type="scientific">Temnothorax longispinosus</name>
    <dbReference type="NCBI Taxonomy" id="300112"/>
    <lineage>
        <taxon>Eukaryota</taxon>
        <taxon>Metazoa</taxon>
        <taxon>Ecdysozoa</taxon>
        <taxon>Arthropoda</taxon>
        <taxon>Hexapoda</taxon>
        <taxon>Insecta</taxon>
        <taxon>Pterygota</taxon>
        <taxon>Neoptera</taxon>
        <taxon>Endopterygota</taxon>
        <taxon>Hymenoptera</taxon>
        <taxon>Apocrita</taxon>
        <taxon>Aculeata</taxon>
        <taxon>Formicoidea</taxon>
        <taxon>Formicidae</taxon>
        <taxon>Myrmicinae</taxon>
        <taxon>Temnothorax</taxon>
    </lineage>
</organism>
<comment type="caution">
    <text evidence="2">The sequence shown here is derived from an EMBL/GenBank/DDBJ whole genome shotgun (WGS) entry which is preliminary data.</text>
</comment>
<dbReference type="Proteomes" id="UP000310200">
    <property type="component" value="Unassembled WGS sequence"/>
</dbReference>
<dbReference type="AlphaFoldDB" id="A0A4S2KPZ6"/>
<dbReference type="EMBL" id="QBLH01001448">
    <property type="protein sequence ID" value="TGZ51865.1"/>
    <property type="molecule type" value="Genomic_DNA"/>
</dbReference>